<evidence type="ECO:0000256" key="5">
    <source>
        <dbReference type="ARBA" id="ARBA00022989"/>
    </source>
</evidence>
<evidence type="ECO:0000313" key="9">
    <source>
        <dbReference type="EMBL" id="GFJ89776.1"/>
    </source>
</evidence>
<evidence type="ECO:0000256" key="7">
    <source>
        <dbReference type="RuleBase" id="RU363032"/>
    </source>
</evidence>
<gene>
    <name evidence="9" type="ORF">Prum_034180</name>
</gene>
<evidence type="ECO:0000256" key="3">
    <source>
        <dbReference type="ARBA" id="ARBA00022475"/>
    </source>
</evidence>
<protein>
    <submittedName>
        <fullName evidence="9">ABC transporter permease</fullName>
    </submittedName>
</protein>
<sequence>MRRILLPLAGAGATVALWWLVIVAFDVQSYVAPTPREVAAVFGRLPGYLADNTWVTLLETLAGFALAVVAGVLIGAALASSRWIEEAMYPSLVALNAVPKLALGSLLTVWLGFGQAPKVVMVVLMCFFPVVLATVGGLTRTPAELAELARSLSASRWQAFAKVRLPAALPQIFVGLKTAMPLAVIGAAIAELFGSTSGLGFVIYTAGSDTAVSFAAIVLLAAMSIVLFYAVVVVERLLLPWVRETTG</sequence>
<keyword evidence="6 7" id="KW-0472">Membrane</keyword>
<organism evidence="9 10">
    <name type="scientific">Phytohabitans rumicis</name>
    <dbReference type="NCBI Taxonomy" id="1076125"/>
    <lineage>
        <taxon>Bacteria</taxon>
        <taxon>Bacillati</taxon>
        <taxon>Actinomycetota</taxon>
        <taxon>Actinomycetes</taxon>
        <taxon>Micromonosporales</taxon>
        <taxon>Micromonosporaceae</taxon>
    </lineage>
</organism>
<dbReference type="InterPro" id="IPR035906">
    <property type="entry name" value="MetI-like_sf"/>
</dbReference>
<feature type="domain" description="ABC transmembrane type-1" evidence="8">
    <location>
        <begin position="53"/>
        <end position="238"/>
    </location>
</feature>
<feature type="transmembrane region" description="Helical" evidence="7">
    <location>
        <begin position="182"/>
        <end position="206"/>
    </location>
</feature>
<proteinExistence type="inferred from homology"/>
<reference evidence="9 10" key="1">
    <citation type="submission" date="2020-03" db="EMBL/GenBank/DDBJ databases">
        <title>Whole genome shotgun sequence of Phytohabitans rumicis NBRC 108638.</title>
        <authorList>
            <person name="Komaki H."/>
            <person name="Tamura T."/>
        </authorList>
    </citation>
    <scope>NUCLEOTIDE SEQUENCE [LARGE SCALE GENOMIC DNA]</scope>
    <source>
        <strain evidence="9 10">NBRC 108638</strain>
    </source>
</reference>
<evidence type="ECO:0000256" key="2">
    <source>
        <dbReference type="ARBA" id="ARBA00022448"/>
    </source>
</evidence>
<keyword evidence="5 7" id="KW-1133">Transmembrane helix</keyword>
<name>A0A6V8L6P6_9ACTN</name>
<dbReference type="Gene3D" id="1.10.3720.10">
    <property type="entry name" value="MetI-like"/>
    <property type="match status" value="1"/>
</dbReference>
<comment type="similarity">
    <text evidence="7">Belongs to the binding-protein-dependent transport system permease family.</text>
</comment>
<dbReference type="PROSITE" id="PS50928">
    <property type="entry name" value="ABC_TM1"/>
    <property type="match status" value="1"/>
</dbReference>
<dbReference type="PANTHER" id="PTHR30151:SF0">
    <property type="entry name" value="ABC TRANSPORTER PERMEASE PROTEIN MJ0413-RELATED"/>
    <property type="match status" value="1"/>
</dbReference>
<keyword evidence="4 7" id="KW-0812">Transmembrane</keyword>
<dbReference type="InterPro" id="IPR000515">
    <property type="entry name" value="MetI-like"/>
</dbReference>
<reference evidence="9 10" key="2">
    <citation type="submission" date="2020-03" db="EMBL/GenBank/DDBJ databases">
        <authorList>
            <person name="Ichikawa N."/>
            <person name="Kimura A."/>
            <person name="Kitahashi Y."/>
            <person name="Uohara A."/>
        </authorList>
    </citation>
    <scope>NUCLEOTIDE SEQUENCE [LARGE SCALE GENOMIC DNA]</scope>
    <source>
        <strain evidence="9 10">NBRC 108638</strain>
    </source>
</reference>
<dbReference type="Pfam" id="PF00528">
    <property type="entry name" value="BPD_transp_1"/>
    <property type="match status" value="1"/>
</dbReference>
<feature type="transmembrane region" description="Helical" evidence="7">
    <location>
        <begin position="119"/>
        <end position="138"/>
    </location>
</feature>
<comment type="subcellular location">
    <subcellularLocation>
        <location evidence="1 7">Cell membrane</location>
        <topology evidence="1 7">Multi-pass membrane protein</topology>
    </subcellularLocation>
</comment>
<dbReference type="SUPFAM" id="SSF161098">
    <property type="entry name" value="MetI-like"/>
    <property type="match status" value="1"/>
</dbReference>
<keyword evidence="3" id="KW-1003">Cell membrane</keyword>
<evidence type="ECO:0000256" key="4">
    <source>
        <dbReference type="ARBA" id="ARBA00022692"/>
    </source>
</evidence>
<comment type="caution">
    <text evidence="9">The sequence shown here is derived from an EMBL/GenBank/DDBJ whole genome shotgun (WGS) entry which is preliminary data.</text>
</comment>
<dbReference type="EMBL" id="BLPG01000001">
    <property type="protein sequence ID" value="GFJ89776.1"/>
    <property type="molecule type" value="Genomic_DNA"/>
</dbReference>
<dbReference type="CDD" id="cd06261">
    <property type="entry name" value="TM_PBP2"/>
    <property type="match status" value="1"/>
</dbReference>
<dbReference type="AlphaFoldDB" id="A0A6V8L6P6"/>
<accession>A0A6V8L6P6</accession>
<dbReference type="PANTHER" id="PTHR30151">
    <property type="entry name" value="ALKANE SULFONATE ABC TRANSPORTER-RELATED, MEMBRANE SUBUNIT"/>
    <property type="match status" value="1"/>
</dbReference>
<evidence type="ECO:0000256" key="6">
    <source>
        <dbReference type="ARBA" id="ARBA00023136"/>
    </source>
</evidence>
<feature type="transmembrane region" description="Helical" evidence="7">
    <location>
        <begin position="212"/>
        <end position="234"/>
    </location>
</feature>
<feature type="transmembrane region" description="Helical" evidence="7">
    <location>
        <begin position="91"/>
        <end position="113"/>
    </location>
</feature>
<feature type="transmembrane region" description="Helical" evidence="7">
    <location>
        <begin position="53"/>
        <end position="79"/>
    </location>
</feature>
<dbReference type="GO" id="GO:0055085">
    <property type="term" value="P:transmembrane transport"/>
    <property type="evidence" value="ECO:0007669"/>
    <property type="project" value="InterPro"/>
</dbReference>
<evidence type="ECO:0000256" key="1">
    <source>
        <dbReference type="ARBA" id="ARBA00004651"/>
    </source>
</evidence>
<keyword evidence="2 7" id="KW-0813">Transport</keyword>
<dbReference type="RefSeq" id="WP_173077301.1">
    <property type="nucleotide sequence ID" value="NZ_BAABJB010000007.1"/>
</dbReference>
<keyword evidence="10" id="KW-1185">Reference proteome</keyword>
<evidence type="ECO:0000313" key="10">
    <source>
        <dbReference type="Proteomes" id="UP000482960"/>
    </source>
</evidence>
<dbReference type="GO" id="GO:0005886">
    <property type="term" value="C:plasma membrane"/>
    <property type="evidence" value="ECO:0007669"/>
    <property type="project" value="UniProtKB-SubCell"/>
</dbReference>
<evidence type="ECO:0000259" key="8">
    <source>
        <dbReference type="PROSITE" id="PS50928"/>
    </source>
</evidence>
<dbReference type="Proteomes" id="UP000482960">
    <property type="component" value="Unassembled WGS sequence"/>
</dbReference>